<reference evidence="1" key="2">
    <citation type="journal article" date="2015" name="Fish Shellfish Immunol.">
        <title>Early steps in the European eel (Anguilla anguilla)-Vibrio vulnificus interaction in the gills: Role of the RtxA13 toxin.</title>
        <authorList>
            <person name="Callol A."/>
            <person name="Pajuelo D."/>
            <person name="Ebbesson L."/>
            <person name="Teles M."/>
            <person name="MacKenzie S."/>
            <person name="Amaro C."/>
        </authorList>
    </citation>
    <scope>NUCLEOTIDE SEQUENCE</scope>
</reference>
<proteinExistence type="predicted"/>
<accession>A0A0E9X080</accession>
<protein>
    <submittedName>
        <fullName evidence="1">Uncharacterized protein</fullName>
    </submittedName>
</protein>
<evidence type="ECO:0000313" key="1">
    <source>
        <dbReference type="EMBL" id="JAH95846.1"/>
    </source>
</evidence>
<organism evidence="1">
    <name type="scientific">Anguilla anguilla</name>
    <name type="common">European freshwater eel</name>
    <name type="synonym">Muraena anguilla</name>
    <dbReference type="NCBI Taxonomy" id="7936"/>
    <lineage>
        <taxon>Eukaryota</taxon>
        <taxon>Metazoa</taxon>
        <taxon>Chordata</taxon>
        <taxon>Craniata</taxon>
        <taxon>Vertebrata</taxon>
        <taxon>Euteleostomi</taxon>
        <taxon>Actinopterygii</taxon>
        <taxon>Neopterygii</taxon>
        <taxon>Teleostei</taxon>
        <taxon>Anguilliformes</taxon>
        <taxon>Anguillidae</taxon>
        <taxon>Anguilla</taxon>
    </lineage>
</organism>
<sequence>MCYYTHQVVSLFASLIAASLKRQACLTLRLACCVQVWEKTSERTLCVQQKHCFFILGFRFCMAIFSTFP</sequence>
<name>A0A0E9X080_ANGAN</name>
<reference evidence="1" key="1">
    <citation type="submission" date="2014-11" db="EMBL/GenBank/DDBJ databases">
        <authorList>
            <person name="Amaro Gonzalez C."/>
        </authorList>
    </citation>
    <scope>NUCLEOTIDE SEQUENCE</scope>
</reference>
<dbReference type="AlphaFoldDB" id="A0A0E9X080"/>
<dbReference type="EMBL" id="GBXM01012731">
    <property type="protein sequence ID" value="JAH95846.1"/>
    <property type="molecule type" value="Transcribed_RNA"/>
</dbReference>